<dbReference type="GeneID" id="29793251"/>
<name>A0A413WYN1_BACUN</name>
<keyword evidence="2" id="KW-0472">Membrane</keyword>
<sequence length="352" mass="40381">MKLFRCKKGEKEVNNQRSNKLSKQPTGRKYSIYFWAAVSFCLIFYGTSSTSIEHFDENSLKNILNSIGQAIISGLVITFIINIPDMFSYFQKVLYKTITSDEYLEQLTLEEVEDLKNSCTKLISKSIPDIAEGLLELEYKIVEYYRSPYYENYSTFVSCSRNGNYLVKDITTEYTLKNPMAGKEKIEAIVGLDLFFCKNSNSTSPKLMEFTIQNENEEKKNILELSEMHETPINTEGAYNTKATIAHKSTVEKYKILLDKSTYVKLRYISYAPISDKSYISILRYPTKNYKMVFHNPKNDLSFSGDFIGPLLTDDHIMVNKKEGLINIDCTTWCLPGDGVTVAIFEKENADC</sequence>
<organism evidence="3 4">
    <name type="scientific">Bacteroides uniformis</name>
    <dbReference type="NCBI Taxonomy" id="820"/>
    <lineage>
        <taxon>Bacteria</taxon>
        <taxon>Pseudomonadati</taxon>
        <taxon>Bacteroidota</taxon>
        <taxon>Bacteroidia</taxon>
        <taxon>Bacteroidales</taxon>
        <taxon>Bacteroidaceae</taxon>
        <taxon>Bacteroides</taxon>
    </lineage>
</organism>
<evidence type="ECO:0000256" key="1">
    <source>
        <dbReference type="SAM" id="MobiDB-lite"/>
    </source>
</evidence>
<protein>
    <submittedName>
        <fullName evidence="3">Uncharacterized protein</fullName>
    </submittedName>
</protein>
<evidence type="ECO:0000313" key="3">
    <source>
        <dbReference type="EMBL" id="RHB68092.1"/>
    </source>
</evidence>
<dbReference type="EMBL" id="QSHA01000023">
    <property type="protein sequence ID" value="RHB68092.1"/>
    <property type="molecule type" value="Genomic_DNA"/>
</dbReference>
<evidence type="ECO:0000313" key="4">
    <source>
        <dbReference type="Proteomes" id="UP000286114"/>
    </source>
</evidence>
<proteinExistence type="predicted"/>
<keyword evidence="2" id="KW-1133">Transmembrane helix</keyword>
<feature type="region of interest" description="Disordered" evidence="1">
    <location>
        <begin position="1"/>
        <end position="23"/>
    </location>
</feature>
<evidence type="ECO:0000256" key="2">
    <source>
        <dbReference type="SAM" id="Phobius"/>
    </source>
</evidence>
<feature type="transmembrane region" description="Helical" evidence="2">
    <location>
        <begin position="30"/>
        <end position="47"/>
    </location>
</feature>
<accession>A0A413WYN1</accession>
<dbReference type="RefSeq" id="WP_005837082.1">
    <property type="nucleotide sequence ID" value="NZ_JADNJE010000007.1"/>
</dbReference>
<comment type="caution">
    <text evidence="3">The sequence shown here is derived from an EMBL/GenBank/DDBJ whole genome shotgun (WGS) entry which is preliminary data.</text>
</comment>
<dbReference type="Proteomes" id="UP000286114">
    <property type="component" value="Unassembled WGS sequence"/>
</dbReference>
<reference evidence="3 4" key="1">
    <citation type="submission" date="2018-08" db="EMBL/GenBank/DDBJ databases">
        <title>A genome reference for cultivated species of the human gut microbiota.</title>
        <authorList>
            <person name="Zou Y."/>
            <person name="Xue W."/>
            <person name="Luo G."/>
        </authorList>
    </citation>
    <scope>NUCLEOTIDE SEQUENCE [LARGE SCALE GENOMIC DNA]</scope>
    <source>
        <strain evidence="3 4">AM39-1</strain>
    </source>
</reference>
<keyword evidence="2" id="KW-0812">Transmembrane</keyword>
<dbReference type="AlphaFoldDB" id="A0A413WYN1"/>
<gene>
    <name evidence="3" type="ORF">DW873_18605</name>
</gene>
<feature type="transmembrane region" description="Helical" evidence="2">
    <location>
        <begin position="67"/>
        <end position="87"/>
    </location>
</feature>